<dbReference type="EMBL" id="DSMU01000368">
    <property type="protein sequence ID" value="HEL66169.1"/>
    <property type="molecule type" value="Genomic_DNA"/>
</dbReference>
<dbReference type="SUPFAM" id="SSF111321">
    <property type="entry name" value="AF1104-like"/>
    <property type="match status" value="1"/>
</dbReference>
<evidence type="ECO:0000313" key="2">
    <source>
        <dbReference type="EMBL" id="HEL66169.1"/>
    </source>
</evidence>
<proteinExistence type="predicted"/>
<gene>
    <name evidence="2" type="ORF">ENQ34_05780</name>
</gene>
<organism evidence="2">
    <name type="scientific">Ammonifex degensii</name>
    <dbReference type="NCBI Taxonomy" id="42838"/>
    <lineage>
        <taxon>Bacteria</taxon>
        <taxon>Bacillati</taxon>
        <taxon>Bacillota</taxon>
        <taxon>Clostridia</taxon>
        <taxon>Thermoanaerobacterales</taxon>
        <taxon>Thermoanaerobacteraceae</taxon>
        <taxon>Ammonifex</taxon>
    </lineage>
</organism>
<protein>
    <submittedName>
        <fullName evidence="2">DUF89 family protein</fullName>
    </submittedName>
</protein>
<dbReference type="PIRSF" id="PIRSF006593">
    <property type="entry name" value="UCP006593"/>
    <property type="match status" value="1"/>
</dbReference>
<dbReference type="InterPro" id="IPR036075">
    <property type="entry name" value="ARMT-1-like_metal-bd_sf"/>
</dbReference>
<sequence>MRAVIECYGCLDRLIVTTAALATADPAIREKAVAAGRAVLEAEFSVDKIPARVATVAQRAVREATGNPDPFREVKQRELTFAAAAVEELQPRFGSGWEGLLSLAVLGNTVDFFRDLETAAKEMEHPVEFAINQIPVFVDRLASTRSLLFLTDNAAECYFDLPLYRKLCLEVNEVIYVVKARPVQNDLTLADLEESGLREAFVRVETTGTDSPGLDLEAASPAFKRLYARADLILAKGMGYYETFSETNDGRVFYLLQAKCRPVAAAIGVPQGSFVAAFNKS</sequence>
<name>A0A7C2E380_9THEO</name>
<feature type="domain" description="Damage-control phosphatase ARMT1-like metal-binding" evidence="1">
    <location>
        <begin position="6"/>
        <end position="273"/>
    </location>
</feature>
<dbReference type="AlphaFoldDB" id="A0A7C2E380"/>
<dbReference type="Pfam" id="PF01937">
    <property type="entry name" value="ARMT1-like_dom"/>
    <property type="match status" value="1"/>
</dbReference>
<evidence type="ECO:0000259" key="1">
    <source>
        <dbReference type="Pfam" id="PF01937"/>
    </source>
</evidence>
<dbReference type="Gene3D" id="1.10.8.380">
    <property type="entry name" value="Uncharacterised protein PF01937, DUF89, domain 1"/>
    <property type="match status" value="1"/>
</dbReference>
<dbReference type="Gene3D" id="3.40.50.10880">
    <property type="entry name" value="Uncharacterised protein PF01937, DUF89, domain 3"/>
    <property type="match status" value="1"/>
</dbReference>
<reference evidence="2" key="1">
    <citation type="journal article" date="2020" name="mSystems">
        <title>Genome- and Community-Level Interaction Insights into Carbon Utilization and Element Cycling Functions of Hydrothermarchaeota in Hydrothermal Sediment.</title>
        <authorList>
            <person name="Zhou Z."/>
            <person name="Liu Y."/>
            <person name="Xu W."/>
            <person name="Pan J."/>
            <person name="Luo Z.H."/>
            <person name="Li M."/>
        </authorList>
    </citation>
    <scope>NUCLEOTIDE SEQUENCE [LARGE SCALE GENOMIC DNA]</scope>
    <source>
        <strain evidence="2">SpSt-300</strain>
    </source>
</reference>
<comment type="caution">
    <text evidence="2">The sequence shown here is derived from an EMBL/GenBank/DDBJ whole genome shotgun (WGS) entry which is preliminary data.</text>
</comment>
<dbReference type="InterPro" id="IPR014444">
    <property type="entry name" value="PH1575-like"/>
</dbReference>
<accession>A0A7C2E380</accession>
<dbReference type="InterPro" id="IPR002791">
    <property type="entry name" value="ARMT1-like_metal-bd"/>
</dbReference>